<gene>
    <name evidence="1" type="ORF">L6164_032368</name>
</gene>
<evidence type="ECO:0000313" key="2">
    <source>
        <dbReference type="Proteomes" id="UP000828941"/>
    </source>
</evidence>
<dbReference type="EMBL" id="CM039438">
    <property type="protein sequence ID" value="KAI4298853.1"/>
    <property type="molecule type" value="Genomic_DNA"/>
</dbReference>
<reference evidence="1 2" key="1">
    <citation type="journal article" date="2022" name="DNA Res.">
        <title>Chromosomal-level genome assembly of the orchid tree Bauhinia variegata (Leguminosae; Cercidoideae) supports the allotetraploid origin hypothesis of Bauhinia.</title>
        <authorList>
            <person name="Zhong Y."/>
            <person name="Chen Y."/>
            <person name="Zheng D."/>
            <person name="Pang J."/>
            <person name="Liu Y."/>
            <person name="Luo S."/>
            <person name="Meng S."/>
            <person name="Qian L."/>
            <person name="Wei D."/>
            <person name="Dai S."/>
            <person name="Zhou R."/>
        </authorList>
    </citation>
    <scope>NUCLEOTIDE SEQUENCE [LARGE SCALE GENOMIC DNA]</scope>
    <source>
        <strain evidence="1">BV-YZ2020</strain>
    </source>
</reference>
<evidence type="ECO:0000313" key="1">
    <source>
        <dbReference type="EMBL" id="KAI4298853.1"/>
    </source>
</evidence>
<dbReference type="Proteomes" id="UP000828941">
    <property type="component" value="Chromosome 13"/>
</dbReference>
<keyword evidence="2" id="KW-1185">Reference proteome</keyword>
<proteinExistence type="predicted"/>
<comment type="caution">
    <text evidence="1">The sequence shown here is derived from an EMBL/GenBank/DDBJ whole genome shotgun (WGS) entry which is preliminary data.</text>
</comment>
<accession>A0ACB9KNM5</accession>
<sequence>MGGSVGMGLFSLCCERGQECSLSLSHALTLLSSLYISLQALCRRCSESPSPAEIAPSGFSYKKPYTGVV</sequence>
<protein>
    <submittedName>
        <fullName evidence="1">Uncharacterized protein</fullName>
    </submittedName>
</protein>
<name>A0ACB9KNM5_BAUVA</name>
<organism evidence="1 2">
    <name type="scientific">Bauhinia variegata</name>
    <name type="common">Purple orchid tree</name>
    <name type="synonym">Phanera variegata</name>
    <dbReference type="NCBI Taxonomy" id="167791"/>
    <lineage>
        <taxon>Eukaryota</taxon>
        <taxon>Viridiplantae</taxon>
        <taxon>Streptophyta</taxon>
        <taxon>Embryophyta</taxon>
        <taxon>Tracheophyta</taxon>
        <taxon>Spermatophyta</taxon>
        <taxon>Magnoliopsida</taxon>
        <taxon>eudicotyledons</taxon>
        <taxon>Gunneridae</taxon>
        <taxon>Pentapetalae</taxon>
        <taxon>rosids</taxon>
        <taxon>fabids</taxon>
        <taxon>Fabales</taxon>
        <taxon>Fabaceae</taxon>
        <taxon>Cercidoideae</taxon>
        <taxon>Cercideae</taxon>
        <taxon>Bauhiniinae</taxon>
        <taxon>Bauhinia</taxon>
    </lineage>
</organism>